<reference evidence="1 2" key="1">
    <citation type="submission" date="2005-09" db="EMBL/GenBank/DDBJ databases">
        <authorList>
            <person name="Mural R.J."/>
            <person name="Li P.W."/>
            <person name="Adams M.D."/>
            <person name="Amanatides P.G."/>
            <person name="Baden-Tillson H."/>
            <person name="Barnstead M."/>
            <person name="Chin S.H."/>
            <person name="Dew I."/>
            <person name="Evans C.A."/>
            <person name="Ferriera S."/>
            <person name="Flanigan M."/>
            <person name="Fosler C."/>
            <person name="Glodek A."/>
            <person name="Gu Z."/>
            <person name="Holt R.A."/>
            <person name="Jennings D."/>
            <person name="Kraft C.L."/>
            <person name="Lu F."/>
            <person name="Nguyen T."/>
            <person name="Nusskern D.R."/>
            <person name="Pfannkoch C.M."/>
            <person name="Sitter C."/>
            <person name="Sutton G.G."/>
            <person name="Venter J.C."/>
            <person name="Wang Z."/>
            <person name="Woodage T."/>
            <person name="Zheng X.H."/>
            <person name="Zhong F."/>
        </authorList>
    </citation>
    <scope>NUCLEOTIDE SEQUENCE [LARGE SCALE GENOMIC DNA]</scope>
    <source>
        <strain>BN</strain>
        <strain evidence="2">Sprague-Dawley</strain>
    </source>
</reference>
<dbReference type="AlphaFoldDB" id="A6KF11"/>
<dbReference type="EMBL" id="CH474042">
    <property type="protein sequence ID" value="EDL91613.1"/>
    <property type="molecule type" value="Genomic_DNA"/>
</dbReference>
<gene>
    <name evidence="1" type="ORF">rCG_55335</name>
</gene>
<accession>A6KF11</accession>
<organism evidence="1 2">
    <name type="scientific">Rattus norvegicus</name>
    <name type="common">Rat</name>
    <dbReference type="NCBI Taxonomy" id="10116"/>
    <lineage>
        <taxon>Eukaryota</taxon>
        <taxon>Metazoa</taxon>
        <taxon>Chordata</taxon>
        <taxon>Craniata</taxon>
        <taxon>Vertebrata</taxon>
        <taxon>Euteleostomi</taxon>
        <taxon>Mammalia</taxon>
        <taxon>Eutheria</taxon>
        <taxon>Euarchontoglires</taxon>
        <taxon>Glires</taxon>
        <taxon>Rodentia</taxon>
        <taxon>Myomorpha</taxon>
        <taxon>Muroidea</taxon>
        <taxon>Muridae</taxon>
        <taxon>Murinae</taxon>
        <taxon>Rattus</taxon>
    </lineage>
</organism>
<name>A6KF11_RAT</name>
<dbReference type="Proteomes" id="UP000234681">
    <property type="component" value="Chromosome 4"/>
</dbReference>
<evidence type="ECO:0000313" key="2">
    <source>
        <dbReference type="Proteomes" id="UP000234681"/>
    </source>
</evidence>
<protein>
    <submittedName>
        <fullName evidence="1">RCG55335</fullName>
    </submittedName>
</protein>
<evidence type="ECO:0000313" key="1">
    <source>
        <dbReference type="EMBL" id="EDL91613.1"/>
    </source>
</evidence>
<proteinExistence type="predicted"/>
<sequence>MWKLIGIIKQIIRTVEKSIFFPKHSCLNYCCVNSGMVKSQRKGKRERKREEEVIIMFD</sequence>